<keyword evidence="2" id="KW-1185">Reference proteome</keyword>
<comment type="caution">
    <text evidence="1">The sequence shown here is derived from an EMBL/GenBank/DDBJ whole genome shotgun (WGS) entry which is preliminary data.</text>
</comment>
<evidence type="ECO:0000313" key="1">
    <source>
        <dbReference type="EMBL" id="KAJ7312947.1"/>
    </source>
</evidence>
<dbReference type="EMBL" id="JARIHO010000069">
    <property type="protein sequence ID" value="KAJ7312947.1"/>
    <property type="molecule type" value="Genomic_DNA"/>
</dbReference>
<evidence type="ECO:0000313" key="2">
    <source>
        <dbReference type="Proteomes" id="UP001218218"/>
    </source>
</evidence>
<protein>
    <submittedName>
        <fullName evidence="1">Uncharacterized protein</fullName>
    </submittedName>
</protein>
<dbReference type="Proteomes" id="UP001218218">
    <property type="component" value="Unassembled WGS sequence"/>
</dbReference>
<dbReference type="AlphaFoldDB" id="A0AAD6Z9W9"/>
<reference evidence="1" key="1">
    <citation type="submission" date="2023-03" db="EMBL/GenBank/DDBJ databases">
        <title>Massive genome expansion in bonnet fungi (Mycena s.s.) driven by repeated elements and novel gene families across ecological guilds.</title>
        <authorList>
            <consortium name="Lawrence Berkeley National Laboratory"/>
            <person name="Harder C.B."/>
            <person name="Miyauchi S."/>
            <person name="Viragh M."/>
            <person name="Kuo A."/>
            <person name="Thoen E."/>
            <person name="Andreopoulos B."/>
            <person name="Lu D."/>
            <person name="Skrede I."/>
            <person name="Drula E."/>
            <person name="Henrissat B."/>
            <person name="Morin E."/>
            <person name="Kohler A."/>
            <person name="Barry K."/>
            <person name="LaButti K."/>
            <person name="Morin E."/>
            <person name="Salamov A."/>
            <person name="Lipzen A."/>
            <person name="Mereny Z."/>
            <person name="Hegedus B."/>
            <person name="Baldrian P."/>
            <person name="Stursova M."/>
            <person name="Weitz H."/>
            <person name="Taylor A."/>
            <person name="Grigoriev I.V."/>
            <person name="Nagy L.G."/>
            <person name="Martin F."/>
            <person name="Kauserud H."/>
        </authorList>
    </citation>
    <scope>NUCLEOTIDE SEQUENCE</scope>
    <source>
        <strain evidence="1">CBHHK002</strain>
    </source>
</reference>
<gene>
    <name evidence="1" type="ORF">DFH08DRAFT_973155</name>
</gene>
<accession>A0AAD6Z9W9</accession>
<name>A0AAD6Z9W9_9AGAR</name>
<sequence>MPETDFIVPYPQVENATATNPLLTLVLPTTTLVTELRAAATVAAATTVYAGPLSNQCNPRKRSEYLNAKLRILFIV</sequence>
<organism evidence="1 2">
    <name type="scientific">Mycena albidolilacea</name>
    <dbReference type="NCBI Taxonomy" id="1033008"/>
    <lineage>
        <taxon>Eukaryota</taxon>
        <taxon>Fungi</taxon>
        <taxon>Dikarya</taxon>
        <taxon>Basidiomycota</taxon>
        <taxon>Agaricomycotina</taxon>
        <taxon>Agaricomycetes</taxon>
        <taxon>Agaricomycetidae</taxon>
        <taxon>Agaricales</taxon>
        <taxon>Marasmiineae</taxon>
        <taxon>Mycenaceae</taxon>
        <taxon>Mycena</taxon>
    </lineage>
</organism>
<proteinExistence type="predicted"/>